<dbReference type="InterPro" id="IPR011701">
    <property type="entry name" value="MFS"/>
</dbReference>
<dbReference type="PANTHER" id="PTHR43791">
    <property type="entry name" value="PERMEASE-RELATED"/>
    <property type="match status" value="1"/>
</dbReference>
<organism evidence="8 9">
    <name type="scientific">Rhizodiscina lignyota</name>
    <dbReference type="NCBI Taxonomy" id="1504668"/>
    <lineage>
        <taxon>Eukaryota</taxon>
        <taxon>Fungi</taxon>
        <taxon>Dikarya</taxon>
        <taxon>Ascomycota</taxon>
        <taxon>Pezizomycotina</taxon>
        <taxon>Dothideomycetes</taxon>
        <taxon>Pleosporomycetidae</taxon>
        <taxon>Aulographales</taxon>
        <taxon>Rhizodiscinaceae</taxon>
        <taxon>Rhizodiscina</taxon>
    </lineage>
</organism>
<dbReference type="Proteomes" id="UP000799772">
    <property type="component" value="Unassembled WGS sequence"/>
</dbReference>
<feature type="transmembrane region" description="Helical" evidence="7">
    <location>
        <begin position="399"/>
        <end position="418"/>
    </location>
</feature>
<keyword evidence="9" id="KW-1185">Reference proteome</keyword>
<feature type="transmembrane region" description="Helical" evidence="7">
    <location>
        <begin position="363"/>
        <end position="387"/>
    </location>
</feature>
<dbReference type="AlphaFoldDB" id="A0A9P4I786"/>
<protein>
    <submittedName>
        <fullName evidence="8">Retrograde regulation protein 2</fullName>
    </submittedName>
</protein>
<dbReference type="SUPFAM" id="SSF103473">
    <property type="entry name" value="MFS general substrate transporter"/>
    <property type="match status" value="1"/>
</dbReference>
<feature type="region of interest" description="Disordered" evidence="6">
    <location>
        <begin position="1"/>
        <end position="25"/>
    </location>
</feature>
<feature type="transmembrane region" description="Helical" evidence="7">
    <location>
        <begin position="430"/>
        <end position="452"/>
    </location>
</feature>
<feature type="transmembrane region" description="Helical" evidence="7">
    <location>
        <begin position="315"/>
        <end position="332"/>
    </location>
</feature>
<dbReference type="OrthoDB" id="2985014at2759"/>
<dbReference type="GO" id="GO:0022857">
    <property type="term" value="F:transmembrane transporter activity"/>
    <property type="evidence" value="ECO:0007669"/>
    <property type="project" value="InterPro"/>
</dbReference>
<proteinExistence type="predicted"/>
<evidence type="ECO:0000313" key="9">
    <source>
        <dbReference type="Proteomes" id="UP000799772"/>
    </source>
</evidence>
<evidence type="ECO:0000256" key="1">
    <source>
        <dbReference type="ARBA" id="ARBA00004141"/>
    </source>
</evidence>
<feature type="transmembrane region" description="Helical" evidence="7">
    <location>
        <begin position="168"/>
        <end position="193"/>
    </location>
</feature>
<dbReference type="InterPro" id="IPR036259">
    <property type="entry name" value="MFS_trans_sf"/>
</dbReference>
<evidence type="ECO:0000256" key="3">
    <source>
        <dbReference type="ARBA" id="ARBA00022692"/>
    </source>
</evidence>
<evidence type="ECO:0000256" key="7">
    <source>
        <dbReference type="SAM" id="Phobius"/>
    </source>
</evidence>
<sequence length="487" mass="53731">MSQEKPEIIHEEALPKSSTTDGYVPETAPEYTAEEEAKVIRKLDWNMIPLLFTLYTLSVLDRTNLGNARIAGMEKDIDLNGNRYNWLGTMFYIGYVLFQWIQIGWKAFPPHIWVAFCVFGWGTVSSCQAAAQGWGGLMVCRFLLAFFECGYGPGVPLYLSYFYPREKIAFRTGIFLAGSAAANAYGGALAYGISQAKGAIAPWRILFLVEGLPTVALSAVVFFFVPDGPHNARFLTEREKEIAVDISLRQPGDRTGNKGLQLKQLAGAFLDWRSYLPAFGYFGSTIPFASLPLFAPTIISQMGAFTTIQSNGLTAPPYVLTFICIVGTCYISDKIQIRGPFIAGWALIAAIGYILLATQTSVAARYAGLFLAPLCFVSIALSLSWVANMHATDSKRAGGLTILATIGQMGTFIATNIFPLKDAPYYRVGMWISCGGCLITTICGTAQVLLLMRENRKRDQLYGENRDTIHLEHPTEFGHDAQFRYMI</sequence>
<evidence type="ECO:0000313" key="8">
    <source>
        <dbReference type="EMBL" id="KAF2094743.1"/>
    </source>
</evidence>
<dbReference type="FunFam" id="1.20.1250.20:FF:000018">
    <property type="entry name" value="MFS transporter permease"/>
    <property type="match status" value="1"/>
</dbReference>
<keyword evidence="4 7" id="KW-1133">Transmembrane helix</keyword>
<keyword evidence="2" id="KW-0813">Transport</keyword>
<feature type="transmembrane region" description="Helical" evidence="7">
    <location>
        <begin position="142"/>
        <end position="162"/>
    </location>
</feature>
<feature type="transmembrane region" description="Helical" evidence="7">
    <location>
        <begin position="205"/>
        <end position="225"/>
    </location>
</feature>
<comment type="caution">
    <text evidence="8">The sequence shown here is derived from an EMBL/GenBank/DDBJ whole genome shotgun (WGS) entry which is preliminary data.</text>
</comment>
<feature type="compositionally biased region" description="Basic and acidic residues" evidence="6">
    <location>
        <begin position="1"/>
        <end position="14"/>
    </location>
</feature>
<dbReference type="GO" id="GO:0016020">
    <property type="term" value="C:membrane"/>
    <property type="evidence" value="ECO:0007669"/>
    <property type="project" value="UniProtKB-SubCell"/>
</dbReference>
<evidence type="ECO:0000256" key="2">
    <source>
        <dbReference type="ARBA" id="ARBA00022448"/>
    </source>
</evidence>
<evidence type="ECO:0000256" key="6">
    <source>
        <dbReference type="SAM" id="MobiDB-lite"/>
    </source>
</evidence>
<dbReference type="Pfam" id="PF07690">
    <property type="entry name" value="MFS_1"/>
    <property type="match status" value="1"/>
</dbReference>
<comment type="subcellular location">
    <subcellularLocation>
        <location evidence="1">Membrane</location>
        <topology evidence="1">Multi-pass membrane protein</topology>
    </subcellularLocation>
</comment>
<dbReference type="Gene3D" id="1.20.1250.20">
    <property type="entry name" value="MFS general substrate transporter like domains"/>
    <property type="match status" value="2"/>
</dbReference>
<accession>A0A9P4I786</accession>
<dbReference type="EMBL" id="ML978133">
    <property type="protein sequence ID" value="KAF2094743.1"/>
    <property type="molecule type" value="Genomic_DNA"/>
</dbReference>
<feature type="transmembrane region" description="Helical" evidence="7">
    <location>
        <begin position="339"/>
        <end position="357"/>
    </location>
</feature>
<feature type="transmembrane region" description="Helical" evidence="7">
    <location>
        <begin position="84"/>
        <end position="105"/>
    </location>
</feature>
<dbReference type="PANTHER" id="PTHR43791:SF36">
    <property type="entry name" value="TRANSPORTER, PUTATIVE (AFU_ORTHOLOGUE AFUA_6G08340)-RELATED"/>
    <property type="match status" value="1"/>
</dbReference>
<evidence type="ECO:0000256" key="4">
    <source>
        <dbReference type="ARBA" id="ARBA00022989"/>
    </source>
</evidence>
<keyword evidence="3 7" id="KW-0812">Transmembrane</keyword>
<dbReference type="FunFam" id="1.20.1250.20:FF:000013">
    <property type="entry name" value="MFS general substrate transporter"/>
    <property type="match status" value="1"/>
</dbReference>
<name>A0A9P4I786_9PEZI</name>
<keyword evidence="5 7" id="KW-0472">Membrane</keyword>
<reference evidence="8" key="1">
    <citation type="journal article" date="2020" name="Stud. Mycol.">
        <title>101 Dothideomycetes genomes: a test case for predicting lifestyles and emergence of pathogens.</title>
        <authorList>
            <person name="Haridas S."/>
            <person name="Albert R."/>
            <person name="Binder M."/>
            <person name="Bloem J."/>
            <person name="Labutti K."/>
            <person name="Salamov A."/>
            <person name="Andreopoulos B."/>
            <person name="Baker S."/>
            <person name="Barry K."/>
            <person name="Bills G."/>
            <person name="Bluhm B."/>
            <person name="Cannon C."/>
            <person name="Castanera R."/>
            <person name="Culley D."/>
            <person name="Daum C."/>
            <person name="Ezra D."/>
            <person name="Gonzalez J."/>
            <person name="Henrissat B."/>
            <person name="Kuo A."/>
            <person name="Liang C."/>
            <person name="Lipzen A."/>
            <person name="Lutzoni F."/>
            <person name="Magnuson J."/>
            <person name="Mondo S."/>
            <person name="Nolan M."/>
            <person name="Ohm R."/>
            <person name="Pangilinan J."/>
            <person name="Park H.-J."/>
            <person name="Ramirez L."/>
            <person name="Alfaro M."/>
            <person name="Sun H."/>
            <person name="Tritt A."/>
            <person name="Yoshinaga Y."/>
            <person name="Zwiers L.-H."/>
            <person name="Turgeon B."/>
            <person name="Goodwin S."/>
            <person name="Spatafora J."/>
            <person name="Crous P."/>
            <person name="Grigoriev I."/>
        </authorList>
    </citation>
    <scope>NUCLEOTIDE SEQUENCE</scope>
    <source>
        <strain evidence="8">CBS 133067</strain>
    </source>
</reference>
<evidence type="ECO:0000256" key="5">
    <source>
        <dbReference type="ARBA" id="ARBA00023136"/>
    </source>
</evidence>
<gene>
    <name evidence="8" type="ORF">NA57DRAFT_45843</name>
</gene>